<dbReference type="Gene3D" id="3.80.10.10">
    <property type="entry name" value="Ribonuclease Inhibitor"/>
    <property type="match status" value="1"/>
</dbReference>
<gene>
    <name evidence="4" type="ORF">J8273_7419</name>
</gene>
<dbReference type="EMBL" id="JAHDYR010000062">
    <property type="protein sequence ID" value="KAG9391145.1"/>
    <property type="molecule type" value="Genomic_DNA"/>
</dbReference>
<dbReference type="InterPro" id="IPR001611">
    <property type="entry name" value="Leu-rich_rpt"/>
</dbReference>
<comment type="caution">
    <text evidence="4">The sequence shown here is derived from an EMBL/GenBank/DDBJ whole genome shotgun (WGS) entry which is preliminary data.</text>
</comment>
<evidence type="ECO:0000313" key="5">
    <source>
        <dbReference type="Proteomes" id="UP000717585"/>
    </source>
</evidence>
<evidence type="ECO:0000256" key="2">
    <source>
        <dbReference type="ARBA" id="ARBA00022737"/>
    </source>
</evidence>
<proteinExistence type="predicted"/>
<accession>A0A8J6ASE3</accession>
<dbReference type="AlphaFoldDB" id="A0A8J6ASE3"/>
<dbReference type="OrthoDB" id="1517790at2759"/>
<protein>
    <submittedName>
        <fullName evidence="4">Leucine Rich repeats (2 copies)</fullName>
    </submittedName>
</protein>
<evidence type="ECO:0000313" key="4">
    <source>
        <dbReference type="EMBL" id="KAG9391145.1"/>
    </source>
</evidence>
<dbReference type="Proteomes" id="UP000717585">
    <property type="component" value="Unassembled WGS sequence"/>
</dbReference>
<feature type="region of interest" description="Disordered" evidence="3">
    <location>
        <begin position="50"/>
        <end position="80"/>
    </location>
</feature>
<evidence type="ECO:0000256" key="1">
    <source>
        <dbReference type="ARBA" id="ARBA00022614"/>
    </source>
</evidence>
<keyword evidence="1" id="KW-0433">Leucine-rich repeat</keyword>
<evidence type="ECO:0000256" key="3">
    <source>
        <dbReference type="SAM" id="MobiDB-lite"/>
    </source>
</evidence>
<dbReference type="GO" id="GO:0005737">
    <property type="term" value="C:cytoplasm"/>
    <property type="evidence" value="ECO:0007669"/>
    <property type="project" value="TreeGrafter"/>
</dbReference>
<sequence length="369" mass="41631">MEEAELASEYDSEYDSTYDSEYSDEDQSIVGALPNLRAEKSVRFLSSPQEMIKAPDPSPNAQVYSPSSVLSTPSAPGERRKSILMTPKLQLTPSVEKNKVVYVNRSASYRAMPMVHSKWTDSPLVREQAVASEYNRLIRESKITAPRFRLGPPVREEAATLHDFPDRPKHLTSNAIPPLSEKVVQRKFKKATHIAKQVKPDMAVDIRPMKKLNLSYQDAFQEYQLFHTLTLLTHFPKLRELNVSNSQLRGQLAKVTLPKLRVLYAANNDITSLKQLPKMPKVERINVANNAINGIKGIERYGTLQSLVLRTNPIALHADYRFVVATHCGSALTTLDGSPISRVTGAGLRYKAHMAWEVAKDKWLTMRHR</sequence>
<dbReference type="SUPFAM" id="SSF52058">
    <property type="entry name" value="L domain-like"/>
    <property type="match status" value="1"/>
</dbReference>
<dbReference type="PANTHER" id="PTHR15454">
    <property type="entry name" value="NISCHARIN RELATED"/>
    <property type="match status" value="1"/>
</dbReference>
<dbReference type="InterPro" id="IPR032675">
    <property type="entry name" value="LRR_dom_sf"/>
</dbReference>
<name>A0A8J6ASE3_9EUKA</name>
<feature type="region of interest" description="Disordered" evidence="3">
    <location>
        <begin position="1"/>
        <end position="25"/>
    </location>
</feature>
<dbReference type="PROSITE" id="PS51450">
    <property type="entry name" value="LRR"/>
    <property type="match status" value="1"/>
</dbReference>
<reference evidence="4" key="1">
    <citation type="submission" date="2021-05" db="EMBL/GenBank/DDBJ databases">
        <title>A free-living protist that lacks canonical eukaryotic 1 DNA replication and segregation systems.</title>
        <authorList>
            <person name="Salas-Leiva D.E."/>
            <person name="Tromer E.C."/>
            <person name="Curtis B.A."/>
            <person name="Jerlstrom-Hultqvist J."/>
            <person name="Kolisko M."/>
            <person name="Yi Z."/>
            <person name="Salas-Leiva J.S."/>
            <person name="Gallot-Lavallee L."/>
            <person name="Kops G.J.P.L."/>
            <person name="Archibald J.M."/>
            <person name="Simpson A.G.B."/>
            <person name="Roger A.J."/>
        </authorList>
    </citation>
    <scope>NUCLEOTIDE SEQUENCE</scope>
    <source>
        <strain evidence="4">BICM</strain>
    </source>
</reference>
<feature type="compositionally biased region" description="Polar residues" evidence="3">
    <location>
        <begin position="59"/>
        <end position="74"/>
    </location>
</feature>
<organism evidence="4 5">
    <name type="scientific">Carpediemonas membranifera</name>
    <dbReference type="NCBI Taxonomy" id="201153"/>
    <lineage>
        <taxon>Eukaryota</taxon>
        <taxon>Metamonada</taxon>
        <taxon>Carpediemonas-like organisms</taxon>
        <taxon>Carpediemonas</taxon>
    </lineage>
</organism>
<keyword evidence="2" id="KW-0677">Repeat</keyword>
<keyword evidence="5" id="KW-1185">Reference proteome</keyword>